<accession>A0A239I8A5</accession>
<protein>
    <submittedName>
        <fullName evidence="2">Molybdenum cofactor cytidylyltransferase</fullName>
    </submittedName>
</protein>
<dbReference type="RefSeq" id="WP_089284507.1">
    <property type="nucleotide sequence ID" value="NZ_FZOJ01000026.1"/>
</dbReference>
<dbReference type="OrthoDB" id="9797742at2"/>
<dbReference type="PANTHER" id="PTHR43777">
    <property type="entry name" value="MOLYBDENUM COFACTOR CYTIDYLYLTRANSFERASE"/>
    <property type="match status" value="1"/>
</dbReference>
<dbReference type="PANTHER" id="PTHR43777:SF1">
    <property type="entry name" value="MOLYBDENUM COFACTOR CYTIDYLYLTRANSFERASE"/>
    <property type="match status" value="1"/>
</dbReference>
<reference evidence="2 3" key="1">
    <citation type="submission" date="2017-06" db="EMBL/GenBank/DDBJ databases">
        <authorList>
            <person name="Kim H.J."/>
            <person name="Triplett B.A."/>
        </authorList>
    </citation>
    <scope>NUCLEOTIDE SEQUENCE [LARGE SCALE GENOMIC DNA]</scope>
    <source>
        <strain evidence="2 3">SCA</strain>
    </source>
</reference>
<evidence type="ECO:0000259" key="1">
    <source>
        <dbReference type="Pfam" id="PF12804"/>
    </source>
</evidence>
<dbReference type="Gene3D" id="3.90.550.10">
    <property type="entry name" value="Spore Coat Polysaccharide Biosynthesis Protein SpsA, Chain A"/>
    <property type="match status" value="1"/>
</dbReference>
<evidence type="ECO:0000313" key="3">
    <source>
        <dbReference type="Proteomes" id="UP000198304"/>
    </source>
</evidence>
<dbReference type="InterPro" id="IPR025877">
    <property type="entry name" value="MobA-like_NTP_Trfase"/>
</dbReference>
<gene>
    <name evidence="2" type="ORF">SAMN05446037_102628</name>
</gene>
<dbReference type="EMBL" id="FZOJ01000026">
    <property type="protein sequence ID" value="SNS89789.1"/>
    <property type="molecule type" value="Genomic_DNA"/>
</dbReference>
<dbReference type="GO" id="GO:0016779">
    <property type="term" value="F:nucleotidyltransferase activity"/>
    <property type="evidence" value="ECO:0007669"/>
    <property type="project" value="UniProtKB-KW"/>
</dbReference>
<dbReference type="CDD" id="cd04182">
    <property type="entry name" value="GT_2_like_f"/>
    <property type="match status" value="1"/>
</dbReference>
<dbReference type="AlphaFoldDB" id="A0A239I8A5"/>
<dbReference type="Pfam" id="PF12804">
    <property type="entry name" value="NTP_transf_3"/>
    <property type="match status" value="1"/>
</dbReference>
<dbReference type="InterPro" id="IPR029044">
    <property type="entry name" value="Nucleotide-diphossugar_trans"/>
</dbReference>
<sequence>MITGIIMASGFSKRMNKNKLTLEIDDTPIIERVIRAVKGSYVEDILVIYRQREIRKIAEKNNVKAIYNVYASQGQSEAIKLGIRAADPQSKGYMFFVGDQPFLKANTINQLIEAFNKAPQTITLPLYNGKRGNPVIFPIDFKDALLGITGDQGGRGIIEQEKKVNCITIEDSRIGIDIDTWQQYEKLYGGDEINEKKYSGD</sequence>
<proteinExistence type="predicted"/>
<dbReference type="SUPFAM" id="SSF53448">
    <property type="entry name" value="Nucleotide-diphospho-sugar transferases"/>
    <property type="match status" value="1"/>
</dbReference>
<dbReference type="InterPro" id="IPR017696">
    <property type="entry name" value="Mo_hydrolase_YgfJ"/>
</dbReference>
<keyword evidence="3" id="KW-1185">Reference proteome</keyword>
<name>A0A239I8A5_9FIRM</name>
<feature type="domain" description="MobA-like NTP transferase" evidence="1">
    <location>
        <begin position="4"/>
        <end position="163"/>
    </location>
</feature>
<dbReference type="Proteomes" id="UP000198304">
    <property type="component" value="Unassembled WGS sequence"/>
</dbReference>
<dbReference type="NCBIfam" id="TIGR03310">
    <property type="entry name" value="matur_MocA_YgfJ"/>
    <property type="match status" value="1"/>
</dbReference>
<keyword evidence="2" id="KW-0548">Nucleotidyltransferase</keyword>
<evidence type="ECO:0000313" key="2">
    <source>
        <dbReference type="EMBL" id="SNS89789.1"/>
    </source>
</evidence>
<organism evidence="2 3">
    <name type="scientific">Anaerovirgula multivorans</name>
    <dbReference type="NCBI Taxonomy" id="312168"/>
    <lineage>
        <taxon>Bacteria</taxon>
        <taxon>Bacillati</taxon>
        <taxon>Bacillota</taxon>
        <taxon>Clostridia</taxon>
        <taxon>Peptostreptococcales</taxon>
        <taxon>Natronincolaceae</taxon>
        <taxon>Anaerovirgula</taxon>
    </lineage>
</organism>
<keyword evidence="2" id="KW-0808">Transferase</keyword>